<evidence type="ECO:0000313" key="2">
    <source>
        <dbReference type="EMBL" id="KAK4416754.1"/>
    </source>
</evidence>
<evidence type="ECO:0000313" key="3">
    <source>
        <dbReference type="Proteomes" id="UP001293254"/>
    </source>
</evidence>
<keyword evidence="3" id="KW-1185">Reference proteome</keyword>
<reference evidence="2" key="1">
    <citation type="submission" date="2020-06" db="EMBL/GenBank/DDBJ databases">
        <authorList>
            <person name="Li T."/>
            <person name="Hu X."/>
            <person name="Zhang T."/>
            <person name="Song X."/>
            <person name="Zhang H."/>
            <person name="Dai N."/>
            <person name="Sheng W."/>
            <person name="Hou X."/>
            <person name="Wei L."/>
        </authorList>
    </citation>
    <scope>NUCLEOTIDE SEQUENCE</scope>
    <source>
        <strain evidence="2">3651</strain>
        <tissue evidence="2">Leaf</tissue>
    </source>
</reference>
<comment type="caution">
    <text evidence="2">The sequence shown here is derived from an EMBL/GenBank/DDBJ whole genome shotgun (WGS) entry which is preliminary data.</text>
</comment>
<gene>
    <name evidence="2" type="ORF">Salat_2500900</name>
</gene>
<proteinExistence type="predicted"/>
<sequence length="225" mass="25043">MNKTTLRFLLVFGTETQIRKAVILPLATGCVRPLLLFLEQIACIEFHGLVGENHRPSFVTGPTRSNFMASMIDRREASVFGHFMDAPENQQTTHTEHGIHIHRTPSNLTDTDAPIPNHTTLENIPQQTYSISQNTHHIAPNHNTTSITPIQQQPQICLTPSRAQSLTITTLQQIVDSVESPFTSAHSTLTNNPPKTLPESTVITSPTPRQFILPIQQRGTHKPLT</sequence>
<dbReference type="EMBL" id="JACGWO010000010">
    <property type="protein sequence ID" value="KAK4416754.1"/>
    <property type="molecule type" value="Genomic_DNA"/>
</dbReference>
<reference evidence="2" key="2">
    <citation type="journal article" date="2024" name="Plant">
        <title>Genomic evolution and insights into agronomic trait innovations of Sesamum species.</title>
        <authorList>
            <person name="Miao H."/>
            <person name="Wang L."/>
            <person name="Qu L."/>
            <person name="Liu H."/>
            <person name="Sun Y."/>
            <person name="Le M."/>
            <person name="Wang Q."/>
            <person name="Wei S."/>
            <person name="Zheng Y."/>
            <person name="Lin W."/>
            <person name="Duan Y."/>
            <person name="Cao H."/>
            <person name="Xiong S."/>
            <person name="Wang X."/>
            <person name="Wei L."/>
            <person name="Li C."/>
            <person name="Ma Q."/>
            <person name="Ju M."/>
            <person name="Zhao R."/>
            <person name="Li G."/>
            <person name="Mu C."/>
            <person name="Tian Q."/>
            <person name="Mei H."/>
            <person name="Zhang T."/>
            <person name="Gao T."/>
            <person name="Zhang H."/>
        </authorList>
    </citation>
    <scope>NUCLEOTIDE SEQUENCE</scope>
    <source>
        <strain evidence="2">3651</strain>
    </source>
</reference>
<evidence type="ECO:0000256" key="1">
    <source>
        <dbReference type="SAM" id="MobiDB-lite"/>
    </source>
</evidence>
<feature type="region of interest" description="Disordered" evidence="1">
    <location>
        <begin position="185"/>
        <end position="208"/>
    </location>
</feature>
<accession>A0AAE1XRL1</accession>
<protein>
    <submittedName>
        <fullName evidence="2">Uncharacterized protein</fullName>
    </submittedName>
</protein>
<name>A0AAE1XRL1_9LAMI</name>
<dbReference type="Proteomes" id="UP001293254">
    <property type="component" value="Unassembled WGS sequence"/>
</dbReference>
<organism evidence="2 3">
    <name type="scientific">Sesamum alatum</name>
    <dbReference type="NCBI Taxonomy" id="300844"/>
    <lineage>
        <taxon>Eukaryota</taxon>
        <taxon>Viridiplantae</taxon>
        <taxon>Streptophyta</taxon>
        <taxon>Embryophyta</taxon>
        <taxon>Tracheophyta</taxon>
        <taxon>Spermatophyta</taxon>
        <taxon>Magnoliopsida</taxon>
        <taxon>eudicotyledons</taxon>
        <taxon>Gunneridae</taxon>
        <taxon>Pentapetalae</taxon>
        <taxon>asterids</taxon>
        <taxon>lamiids</taxon>
        <taxon>Lamiales</taxon>
        <taxon>Pedaliaceae</taxon>
        <taxon>Sesamum</taxon>
    </lineage>
</organism>
<dbReference type="AlphaFoldDB" id="A0AAE1XRL1"/>